<dbReference type="EMBL" id="CADCWJ010000389">
    <property type="protein sequence ID" value="CAA9563125.1"/>
    <property type="molecule type" value="Genomic_DNA"/>
</dbReference>
<proteinExistence type="predicted"/>
<gene>
    <name evidence="1" type="ORF">AVDCRST_MAG87-1736</name>
</gene>
<name>A0A6J4UXX6_9BACT</name>
<organism evidence="1">
    <name type="scientific">uncultured Thermomicrobiales bacterium</name>
    <dbReference type="NCBI Taxonomy" id="1645740"/>
    <lineage>
        <taxon>Bacteria</taxon>
        <taxon>Pseudomonadati</taxon>
        <taxon>Thermomicrobiota</taxon>
        <taxon>Thermomicrobia</taxon>
        <taxon>Thermomicrobiales</taxon>
        <taxon>environmental samples</taxon>
    </lineage>
</organism>
<evidence type="ECO:0000313" key="1">
    <source>
        <dbReference type="EMBL" id="CAA9563125.1"/>
    </source>
</evidence>
<reference evidence="1" key="1">
    <citation type="submission" date="2020-02" db="EMBL/GenBank/DDBJ databases">
        <authorList>
            <person name="Meier V. D."/>
        </authorList>
    </citation>
    <scope>NUCLEOTIDE SEQUENCE</scope>
    <source>
        <strain evidence="1">AVDCRST_MAG87</strain>
    </source>
</reference>
<sequence length="100" mass="11073">MTQPENLQPTPGRIDETGATELVWRAIEIAGGTRSIYRNPRQAFSPQARRVIDVEGTPVEIRYGEISTPAIGTVAGWVFEIHDDDIELLIRPPRPHGSQG</sequence>
<dbReference type="AlphaFoldDB" id="A0A6J4UXX6"/>
<accession>A0A6J4UXX6</accession>
<protein>
    <submittedName>
        <fullName evidence="1">Uncharacterized protein</fullName>
    </submittedName>
</protein>